<evidence type="ECO:0000313" key="4">
    <source>
        <dbReference type="Proteomes" id="UP000295192"/>
    </source>
</evidence>
<reference evidence="3 4" key="1">
    <citation type="journal article" date="2019" name="J. Hered.">
        <title>An Improved Genome Assembly for Drosophila navojoa, the Basal Species in the mojavensis Cluster.</title>
        <authorList>
            <person name="Vanderlinde T."/>
            <person name="Dupim E.G."/>
            <person name="Nazario-Yepiz N.O."/>
            <person name="Carvalho A.B."/>
        </authorList>
    </citation>
    <scope>NUCLEOTIDE SEQUENCE [LARGE SCALE GENOMIC DNA]</scope>
    <source>
        <strain evidence="3">Navoj_Jal97</strain>
        <tissue evidence="3">Whole organism</tissue>
    </source>
</reference>
<dbReference type="InterPro" id="IPR031732">
    <property type="entry name" value="DUF4729"/>
</dbReference>
<sequence>MENKFNSSEEKHFIHVAATTKASAVWHEHTDTTIKQQEDTTETDSERFYTPDEFELRASDLKIHSSSQNSPTDTEGPSIPQGHDLPGDYQELVRDIQLHLSEHSECPSQSDVPEYWEEERTNYRIGFVELFRQRMHYDRLGIPLTSLELLYMGDAEREWLRQHRRREHHHQHQHQHQHHRQEQDQDQEQGQHRYRERRCRDSGTQTESKMLRRRGQRLHGGNGCMCGYIDVEPGRSMLNAEMYERRDTKMACQPMAGSMDEHMLTVSSQYFEAVSCQPTSPDERMRNIYLTRAEPPGYVCCGCQGMRLHKQHRKPQPAGAGTPGRPTSVRILLPPSPVPPFRSTHLEHRKSRELRRWRKMRNEEAKHQSSRRATYQFPVQYKNKPKEQVRQRPQCVELKEKPELSYLLRRSPKNIHLPTMSSMQSVRDESFDDLMSSNESSKVEVLLAPDTPRLLFNEKVMSGIMQSKSLTFTESSSLVGSIQGTARSPRQAHGAGDSRHGSTDTLNDVWCDPAIFMGVRTPPQSGRERRRQLTVDALVVGYLGAPVLSEPAARAAIERCAYLSREFDSLSREQRTKDIAVRLQQLRSIQEKSSWDYVCYIHAHELRDGHRHNYNQTIPRLFDCPMNEPNCVRVINESILAHFLHVHFSEPGLALNELFERDQVLIMFKPRSFKRAHNVCLSMIVYAGDKHKPDSLPISHYMPDYNVGLPGKYSRFTGHMPIFVMACRTRRRFRGRCVDKDFMGCDSSSSSHSLERQRLGESVVAIWLVSVELVRPIHVQMTVFNRRVDISRSSIMQVRGLNKCHDCTKFMSRSKNYLRLTSQDLRVLTNNYTEPVYMEISVHDYAHPAAVERLMKLRQSYVP</sequence>
<feature type="compositionally biased region" description="Polar residues" evidence="1">
    <location>
        <begin position="64"/>
        <end position="75"/>
    </location>
</feature>
<evidence type="ECO:0000259" key="2">
    <source>
        <dbReference type="Pfam" id="PF15866"/>
    </source>
</evidence>
<dbReference type="OMA" id="IGFVELF"/>
<evidence type="ECO:0000256" key="1">
    <source>
        <dbReference type="SAM" id="MobiDB-lite"/>
    </source>
</evidence>
<feature type="region of interest" description="Disordered" evidence="1">
    <location>
        <begin position="164"/>
        <end position="214"/>
    </location>
</feature>
<keyword evidence="4" id="KW-1185">Reference proteome</keyword>
<evidence type="ECO:0000313" key="3">
    <source>
        <dbReference type="EMBL" id="TDG39870.1"/>
    </source>
</evidence>
<dbReference type="AlphaFoldDB" id="A0A484AVI3"/>
<dbReference type="Pfam" id="PF15866">
    <property type="entry name" value="DUF4729"/>
    <property type="match status" value="1"/>
</dbReference>
<dbReference type="EMBL" id="LSRL02000778">
    <property type="protein sequence ID" value="TDG39870.1"/>
    <property type="molecule type" value="Genomic_DNA"/>
</dbReference>
<organism evidence="3 4">
    <name type="scientific">Drosophila navojoa</name>
    <name type="common">Fruit fly</name>
    <dbReference type="NCBI Taxonomy" id="7232"/>
    <lineage>
        <taxon>Eukaryota</taxon>
        <taxon>Metazoa</taxon>
        <taxon>Ecdysozoa</taxon>
        <taxon>Arthropoda</taxon>
        <taxon>Hexapoda</taxon>
        <taxon>Insecta</taxon>
        <taxon>Pterygota</taxon>
        <taxon>Neoptera</taxon>
        <taxon>Endopterygota</taxon>
        <taxon>Diptera</taxon>
        <taxon>Brachycera</taxon>
        <taxon>Muscomorpha</taxon>
        <taxon>Ephydroidea</taxon>
        <taxon>Drosophilidae</taxon>
        <taxon>Drosophila</taxon>
    </lineage>
</organism>
<feature type="domain" description="DUF4729" evidence="2">
    <location>
        <begin position="624"/>
        <end position="831"/>
    </location>
</feature>
<proteinExistence type="predicted"/>
<feature type="region of interest" description="Disordered" evidence="1">
    <location>
        <begin position="64"/>
        <end position="87"/>
    </location>
</feature>
<feature type="compositionally biased region" description="Basic residues" evidence="1">
    <location>
        <begin position="164"/>
        <end position="179"/>
    </location>
</feature>
<comment type="caution">
    <text evidence="3">The sequence shown here is derived from an EMBL/GenBank/DDBJ whole genome shotgun (WGS) entry which is preliminary data.</text>
</comment>
<dbReference type="STRING" id="7232.A0A484AVI3"/>
<feature type="compositionally biased region" description="Basic and acidic residues" evidence="1">
    <location>
        <begin position="189"/>
        <end position="201"/>
    </location>
</feature>
<gene>
    <name evidence="3" type="ORF">AWZ03_013709</name>
</gene>
<feature type="region of interest" description="Disordered" evidence="1">
    <location>
        <begin position="27"/>
        <end position="49"/>
    </location>
</feature>
<feature type="region of interest" description="Disordered" evidence="1">
    <location>
        <begin position="481"/>
        <end position="504"/>
    </location>
</feature>
<dbReference type="Proteomes" id="UP000295192">
    <property type="component" value="Unassembled WGS sequence"/>
</dbReference>
<name>A0A484AVI3_DRONA</name>
<protein>
    <recommendedName>
        <fullName evidence="2">DUF4729 domain-containing protein</fullName>
    </recommendedName>
</protein>
<dbReference type="OrthoDB" id="7736976at2759"/>
<accession>A0A484AVI3</accession>